<proteinExistence type="predicted"/>
<sequence>MALAMSTMDSESLYRGNENIERTAVAYVLLKINKLGLRSGNATMNELSKYYALLFGKRPHEFIIGFQSIHHQEQQEEGQPTIFDGMFDYFSGSPVTVCHLKKKEFYYSWRKPTLGLRVAHRIQDEKSKHYYVYKVKGQQDSAYAVLRTLLNPLFLSDRWTGVLLDEVPRNLQGKMKDMYQNALLHASTCKPYLKATFRWLQPAVVKSAVKVMTAYQTSTVANEFVSVRKEMMVFLTKLQEHNRLAEERILACSVMRSRLLEGHPLHQVIANEYSEEKIAVTCDQKEQLVSMLKVGLDDGQNYSVYLGIAEGRLKVRQWISSKVPSVKGSDSDIYERVHPSETYYWKSYLSSGMPEKNSKVSDEALDYAIFRPYGAENTAVATTASAPGSADIYRCSRRLQGIPPQYGPLASSVRTMFATSATQTEHDPLASVPCVINTPRTPNPFHGDASENVEDWLDHFDRVAAIND</sequence>
<accession>A0A9J6EX04</accession>
<reference evidence="1" key="1">
    <citation type="journal article" date="2020" name="Cell">
        <title>Large-Scale Comparative Analyses of Tick Genomes Elucidate Their Genetic Diversity and Vector Capacities.</title>
        <authorList>
            <consortium name="Tick Genome and Microbiome Consortium (TIGMIC)"/>
            <person name="Jia N."/>
            <person name="Wang J."/>
            <person name="Shi W."/>
            <person name="Du L."/>
            <person name="Sun Y."/>
            <person name="Zhan W."/>
            <person name="Jiang J.F."/>
            <person name="Wang Q."/>
            <person name="Zhang B."/>
            <person name="Ji P."/>
            <person name="Bell-Sakyi L."/>
            <person name="Cui X.M."/>
            <person name="Yuan T.T."/>
            <person name="Jiang B.G."/>
            <person name="Yang W.F."/>
            <person name="Lam T.T."/>
            <person name="Chang Q.C."/>
            <person name="Ding S.J."/>
            <person name="Wang X.J."/>
            <person name="Zhu J.G."/>
            <person name="Ruan X.D."/>
            <person name="Zhao L."/>
            <person name="Wei J.T."/>
            <person name="Ye R.Z."/>
            <person name="Que T.C."/>
            <person name="Du C.H."/>
            <person name="Zhou Y.H."/>
            <person name="Cheng J.X."/>
            <person name="Dai P.F."/>
            <person name="Guo W.B."/>
            <person name="Han X.H."/>
            <person name="Huang E.J."/>
            <person name="Li L.F."/>
            <person name="Wei W."/>
            <person name="Gao Y.C."/>
            <person name="Liu J.Z."/>
            <person name="Shao H.Z."/>
            <person name="Wang X."/>
            <person name="Wang C.C."/>
            <person name="Yang T.C."/>
            <person name="Huo Q.B."/>
            <person name="Li W."/>
            <person name="Chen H.Y."/>
            <person name="Chen S.E."/>
            <person name="Zhou L.G."/>
            <person name="Ni X.B."/>
            <person name="Tian J.H."/>
            <person name="Sheng Y."/>
            <person name="Liu T."/>
            <person name="Pan Y.S."/>
            <person name="Xia L.Y."/>
            <person name="Li J."/>
            <person name="Zhao F."/>
            <person name="Cao W.C."/>
        </authorList>
    </citation>
    <scope>NUCLEOTIDE SEQUENCE</scope>
    <source>
        <strain evidence="1">Rmic-2018</strain>
    </source>
</reference>
<reference evidence="1" key="2">
    <citation type="submission" date="2021-09" db="EMBL/GenBank/DDBJ databases">
        <authorList>
            <person name="Jia N."/>
            <person name="Wang J."/>
            <person name="Shi W."/>
            <person name="Du L."/>
            <person name="Sun Y."/>
            <person name="Zhan W."/>
            <person name="Jiang J."/>
            <person name="Wang Q."/>
            <person name="Zhang B."/>
            <person name="Ji P."/>
            <person name="Sakyi L.B."/>
            <person name="Cui X."/>
            <person name="Yuan T."/>
            <person name="Jiang B."/>
            <person name="Yang W."/>
            <person name="Lam T.T.-Y."/>
            <person name="Chang Q."/>
            <person name="Ding S."/>
            <person name="Wang X."/>
            <person name="Zhu J."/>
            <person name="Ruan X."/>
            <person name="Zhao L."/>
            <person name="Wei J."/>
            <person name="Que T."/>
            <person name="Du C."/>
            <person name="Cheng J."/>
            <person name="Dai P."/>
            <person name="Han X."/>
            <person name="Huang E."/>
            <person name="Gao Y."/>
            <person name="Liu J."/>
            <person name="Shao H."/>
            <person name="Ye R."/>
            <person name="Li L."/>
            <person name="Wei W."/>
            <person name="Wang X."/>
            <person name="Wang C."/>
            <person name="Huo Q."/>
            <person name="Li W."/>
            <person name="Guo W."/>
            <person name="Chen H."/>
            <person name="Chen S."/>
            <person name="Zhou L."/>
            <person name="Zhou L."/>
            <person name="Ni X."/>
            <person name="Tian J."/>
            <person name="Zhou Y."/>
            <person name="Sheng Y."/>
            <person name="Liu T."/>
            <person name="Pan Y."/>
            <person name="Xia L."/>
            <person name="Li J."/>
            <person name="Zhao F."/>
            <person name="Cao W."/>
        </authorList>
    </citation>
    <scope>NUCLEOTIDE SEQUENCE</scope>
    <source>
        <strain evidence="1">Rmic-2018</strain>
        <tissue evidence="1">Larvae</tissue>
    </source>
</reference>
<dbReference type="AlphaFoldDB" id="A0A9J6EX04"/>
<dbReference type="Proteomes" id="UP000821866">
    <property type="component" value="Chromosome 1"/>
</dbReference>
<evidence type="ECO:0000313" key="2">
    <source>
        <dbReference type="Proteomes" id="UP000821866"/>
    </source>
</evidence>
<evidence type="ECO:0000313" key="1">
    <source>
        <dbReference type="EMBL" id="KAH8038817.1"/>
    </source>
</evidence>
<name>A0A9J6EX04_RHIMP</name>
<dbReference type="EMBL" id="JABSTU010000001">
    <property type="protein sequence ID" value="KAH8038817.1"/>
    <property type="molecule type" value="Genomic_DNA"/>
</dbReference>
<gene>
    <name evidence="1" type="ORF">HPB51_003301</name>
</gene>
<protein>
    <submittedName>
        <fullName evidence="1">Uncharacterized protein</fullName>
    </submittedName>
</protein>
<organism evidence="1 2">
    <name type="scientific">Rhipicephalus microplus</name>
    <name type="common">Cattle tick</name>
    <name type="synonym">Boophilus microplus</name>
    <dbReference type="NCBI Taxonomy" id="6941"/>
    <lineage>
        <taxon>Eukaryota</taxon>
        <taxon>Metazoa</taxon>
        <taxon>Ecdysozoa</taxon>
        <taxon>Arthropoda</taxon>
        <taxon>Chelicerata</taxon>
        <taxon>Arachnida</taxon>
        <taxon>Acari</taxon>
        <taxon>Parasitiformes</taxon>
        <taxon>Ixodida</taxon>
        <taxon>Ixodoidea</taxon>
        <taxon>Ixodidae</taxon>
        <taxon>Rhipicephalinae</taxon>
        <taxon>Rhipicephalus</taxon>
        <taxon>Boophilus</taxon>
    </lineage>
</organism>
<keyword evidence="2" id="KW-1185">Reference proteome</keyword>
<comment type="caution">
    <text evidence="1">The sequence shown here is derived from an EMBL/GenBank/DDBJ whole genome shotgun (WGS) entry which is preliminary data.</text>
</comment>